<organism evidence="14 15">
    <name type="scientific">Desulfomarina profundi</name>
    <dbReference type="NCBI Taxonomy" id="2772557"/>
    <lineage>
        <taxon>Bacteria</taxon>
        <taxon>Pseudomonadati</taxon>
        <taxon>Thermodesulfobacteriota</taxon>
        <taxon>Desulfobulbia</taxon>
        <taxon>Desulfobulbales</taxon>
        <taxon>Desulfobulbaceae</taxon>
        <taxon>Desulfomarina</taxon>
    </lineage>
</organism>
<dbReference type="NCBIfam" id="TIGR01256">
    <property type="entry name" value="modA"/>
    <property type="match status" value="1"/>
</dbReference>
<comment type="subunit">
    <text evidence="10">The complex is composed of two ATP-binding proteins (ModC), two transmembrane proteins (ModB) and a solute-binding protein (ModA).</text>
</comment>
<dbReference type="PANTHER" id="PTHR30632">
    <property type="entry name" value="MOLYBDATE-BINDING PERIPLASMIC PROTEIN"/>
    <property type="match status" value="1"/>
</dbReference>
<evidence type="ECO:0000256" key="11">
    <source>
        <dbReference type="ARBA" id="ARBA00073171"/>
    </source>
</evidence>
<evidence type="ECO:0000256" key="2">
    <source>
        <dbReference type="ARBA" id="ARBA00009175"/>
    </source>
</evidence>
<proteinExistence type="inferred from homology"/>
<keyword evidence="15" id="KW-1185">Reference proteome</keyword>
<keyword evidence="5" id="KW-0479">Metal-binding</keyword>
<comment type="subcellular location">
    <subcellularLocation>
        <location evidence="1">Cell membrane</location>
    </subcellularLocation>
</comment>
<feature type="chain" id="PRO_5034046418" description="Molybdate-binding protein ModA" evidence="13">
    <location>
        <begin position="24"/>
        <end position="203"/>
    </location>
</feature>
<dbReference type="GO" id="GO:0030973">
    <property type="term" value="F:molybdate ion binding"/>
    <property type="evidence" value="ECO:0007669"/>
    <property type="project" value="TreeGrafter"/>
</dbReference>
<sequence length="203" mass="22936">MKKRILPGIVCLVLLLSSLPLRAQTVRLSVAASLTTVFKNIVAAYEEAHPETECILNLASSGSLAKQIEQGAPVDLFISANQKWMDYLVEEKKINKQTVMNLAGNSLVFLGGKRDNLRKIDDIMQLSRIAIGSPKSVPGGQYAVQAMERSGFYKKIMADHKLVMAKDVRQALMYAERGRLMELLFIELMDFRRRVQKYFLRFP</sequence>
<evidence type="ECO:0000256" key="12">
    <source>
        <dbReference type="ARBA" id="ARBA00078141"/>
    </source>
</evidence>
<keyword evidence="7" id="KW-0472">Membrane</keyword>
<evidence type="ECO:0000313" key="14">
    <source>
        <dbReference type="EMBL" id="BCL62400.1"/>
    </source>
</evidence>
<evidence type="ECO:0000256" key="10">
    <source>
        <dbReference type="ARBA" id="ARBA00062515"/>
    </source>
</evidence>
<comment type="function">
    <text evidence="9">Involved in the transport of molybdenum into the cell. Part of the binding-protein-dependent transport system ModABCD.</text>
</comment>
<evidence type="ECO:0000256" key="3">
    <source>
        <dbReference type="ARBA" id="ARBA00022448"/>
    </source>
</evidence>
<evidence type="ECO:0000256" key="5">
    <source>
        <dbReference type="ARBA" id="ARBA00022723"/>
    </source>
</evidence>
<dbReference type="InterPro" id="IPR050682">
    <property type="entry name" value="ModA/WtpA"/>
</dbReference>
<protein>
    <recommendedName>
        <fullName evidence="11">Molybdate-binding protein ModA</fullName>
    </recommendedName>
    <alternativeName>
        <fullName evidence="12">Molybdate/tungstate-binding protein ModA</fullName>
    </alternativeName>
</protein>
<evidence type="ECO:0000256" key="13">
    <source>
        <dbReference type="SAM" id="SignalP"/>
    </source>
</evidence>
<comment type="similarity">
    <text evidence="2">Belongs to the bacterial solute-binding protein ModA family.</text>
</comment>
<evidence type="ECO:0000256" key="1">
    <source>
        <dbReference type="ARBA" id="ARBA00004236"/>
    </source>
</evidence>
<dbReference type="PANTHER" id="PTHR30632:SF0">
    <property type="entry name" value="SULFATE-BINDING PROTEIN"/>
    <property type="match status" value="1"/>
</dbReference>
<dbReference type="Proteomes" id="UP000826725">
    <property type="component" value="Chromosome"/>
</dbReference>
<dbReference type="InterPro" id="IPR005950">
    <property type="entry name" value="ModA"/>
</dbReference>
<evidence type="ECO:0000256" key="9">
    <source>
        <dbReference type="ARBA" id="ARBA00056002"/>
    </source>
</evidence>
<gene>
    <name evidence="14" type="ORF">DGMP_30930</name>
</gene>
<dbReference type="GO" id="GO:0015689">
    <property type="term" value="P:molybdate ion transport"/>
    <property type="evidence" value="ECO:0007669"/>
    <property type="project" value="InterPro"/>
</dbReference>
<keyword evidence="8" id="KW-0826">Tungsten</keyword>
<evidence type="ECO:0000256" key="7">
    <source>
        <dbReference type="ARBA" id="ARBA00023136"/>
    </source>
</evidence>
<dbReference type="FunFam" id="3.40.190.10:FF:000030">
    <property type="entry name" value="Molybdate ABC transporter substrate-binding protein"/>
    <property type="match status" value="1"/>
</dbReference>
<evidence type="ECO:0000256" key="8">
    <source>
        <dbReference type="ARBA" id="ARBA00023245"/>
    </source>
</evidence>
<dbReference type="Pfam" id="PF13531">
    <property type="entry name" value="SBP_bac_11"/>
    <property type="match status" value="1"/>
</dbReference>
<dbReference type="GO" id="GO:0046872">
    <property type="term" value="F:metal ion binding"/>
    <property type="evidence" value="ECO:0007669"/>
    <property type="project" value="UniProtKB-KW"/>
</dbReference>
<keyword evidence="4" id="KW-1003">Cell membrane</keyword>
<reference evidence="14" key="1">
    <citation type="submission" date="2020-09" db="EMBL/GenBank/DDBJ databases">
        <title>Desulfogranum mesoprofundum gen. nov., sp. nov., a novel mesophilic, sulfate-reducing chemolithoautotroph isolated from a deep-sea hydrothermal vent chimney in the Suiyo Seamount.</title>
        <authorList>
            <person name="Hashimoto Y."/>
            <person name="Nakagawa S."/>
        </authorList>
    </citation>
    <scope>NUCLEOTIDE SEQUENCE</scope>
    <source>
        <strain evidence="14">KT2</strain>
    </source>
</reference>
<dbReference type="AlphaFoldDB" id="A0A8D5FRJ4"/>
<evidence type="ECO:0000256" key="6">
    <source>
        <dbReference type="ARBA" id="ARBA00022729"/>
    </source>
</evidence>
<feature type="signal peptide" evidence="13">
    <location>
        <begin position="1"/>
        <end position="23"/>
    </location>
</feature>
<keyword evidence="3" id="KW-0813">Transport</keyword>
<evidence type="ECO:0000313" key="15">
    <source>
        <dbReference type="Proteomes" id="UP000826725"/>
    </source>
</evidence>
<evidence type="ECO:0000256" key="4">
    <source>
        <dbReference type="ARBA" id="ARBA00022475"/>
    </source>
</evidence>
<keyword evidence="6 13" id="KW-0732">Signal</keyword>
<dbReference type="EMBL" id="AP024086">
    <property type="protein sequence ID" value="BCL62400.1"/>
    <property type="molecule type" value="Genomic_DNA"/>
</dbReference>
<name>A0A8D5FRJ4_9BACT</name>
<dbReference type="GO" id="GO:0005886">
    <property type="term" value="C:plasma membrane"/>
    <property type="evidence" value="ECO:0007669"/>
    <property type="project" value="UniProtKB-SubCell"/>
</dbReference>
<accession>A0A8D5FRJ4</accession>
<dbReference type="KEGG" id="dbk:DGMP_30930"/>